<organism evidence="1 2">
    <name type="scientific">Clunio marinus</name>
    <dbReference type="NCBI Taxonomy" id="568069"/>
    <lineage>
        <taxon>Eukaryota</taxon>
        <taxon>Metazoa</taxon>
        <taxon>Ecdysozoa</taxon>
        <taxon>Arthropoda</taxon>
        <taxon>Hexapoda</taxon>
        <taxon>Insecta</taxon>
        <taxon>Pterygota</taxon>
        <taxon>Neoptera</taxon>
        <taxon>Endopterygota</taxon>
        <taxon>Diptera</taxon>
        <taxon>Nematocera</taxon>
        <taxon>Chironomoidea</taxon>
        <taxon>Chironomidae</taxon>
        <taxon>Clunio</taxon>
    </lineage>
</organism>
<keyword evidence="2" id="KW-1185">Reference proteome</keyword>
<evidence type="ECO:0000313" key="1">
    <source>
        <dbReference type="EMBL" id="CRK87861.1"/>
    </source>
</evidence>
<accession>A0A1J1HIM3</accession>
<name>A0A1J1HIM3_9DIPT</name>
<gene>
    <name evidence="1" type="ORF">CLUMA_CG001648</name>
</gene>
<dbReference type="OrthoDB" id="6614738at2759"/>
<evidence type="ECO:0000313" key="2">
    <source>
        <dbReference type="Proteomes" id="UP000183832"/>
    </source>
</evidence>
<dbReference type="Proteomes" id="UP000183832">
    <property type="component" value="Unassembled WGS sequence"/>
</dbReference>
<dbReference type="AlphaFoldDB" id="A0A1J1HIM3"/>
<sequence length="81" mass="9387">MFRLKKIIKKELNDYNVSHGHDSNNPFRLIENKEFFCLSISDDVVIYSAVMILSKFHHLLAIINESIRVGIANKVAKEKQN</sequence>
<proteinExistence type="predicted"/>
<dbReference type="EMBL" id="CVRI01000006">
    <property type="protein sequence ID" value="CRK87861.1"/>
    <property type="molecule type" value="Genomic_DNA"/>
</dbReference>
<reference evidence="1 2" key="1">
    <citation type="submission" date="2015-04" db="EMBL/GenBank/DDBJ databases">
        <authorList>
            <person name="Syromyatnikov M.Y."/>
            <person name="Popov V.N."/>
        </authorList>
    </citation>
    <scope>NUCLEOTIDE SEQUENCE [LARGE SCALE GENOMIC DNA]</scope>
</reference>
<protein>
    <submittedName>
        <fullName evidence="1">CLUMA_CG001648, isoform A</fullName>
    </submittedName>
</protein>